<comment type="function">
    <text evidence="2 9 11">Excises uracil residues from the DNA which can arise as a result of misincorporation of dUMP residues by DNA polymerase or due to deamination of cytosine.</text>
</comment>
<dbReference type="NCBIfam" id="NF003588">
    <property type="entry name" value="PRK05254.1-1"/>
    <property type="match status" value="1"/>
</dbReference>
<evidence type="ECO:0000256" key="4">
    <source>
        <dbReference type="ARBA" id="ARBA00012030"/>
    </source>
</evidence>
<proteinExistence type="inferred from homology"/>
<dbReference type="InterPro" id="IPR005122">
    <property type="entry name" value="Uracil-DNA_glycosylase-like"/>
</dbReference>
<dbReference type="RefSeq" id="WP_264434521.1">
    <property type="nucleotide sequence ID" value="NZ_CP081495.1"/>
</dbReference>
<comment type="subcellular location">
    <subcellularLocation>
        <location evidence="9">Cytoplasm</location>
    </subcellularLocation>
</comment>
<dbReference type="Gene3D" id="3.40.470.10">
    <property type="entry name" value="Uracil-DNA glycosylase-like domain"/>
    <property type="match status" value="1"/>
</dbReference>
<sequence length="217" mass="24709">MQATWTAFLAQEKEEEYFTNLMQFVLQQYDTTTVFPPKSYIFNAFDLTPLNAIKVVIIGQDPYHGPNQANGLAFSVADGMPFPPSLRNIFKEVQADFGSEIPFSGNLERWALQGVFLLNDVLTVEQSKPGSHQKKGWEKFTDRVIAHISDNTQNTVFLLWGNYAHKKGKNIDRTKHLVLESGHPSPMSANQGKWFNNKHFSQANSYLLENDKTPIVW</sequence>
<keyword evidence="9" id="KW-0963">Cytoplasm</keyword>
<dbReference type="NCBIfam" id="NF003591">
    <property type="entry name" value="PRK05254.1-4"/>
    <property type="match status" value="1"/>
</dbReference>
<dbReference type="EMBL" id="CP081495">
    <property type="protein sequence ID" value="UYW02042.1"/>
    <property type="molecule type" value="Genomic_DNA"/>
</dbReference>
<dbReference type="SUPFAM" id="SSF52141">
    <property type="entry name" value="Uracil-DNA glycosylase-like"/>
    <property type="match status" value="1"/>
</dbReference>
<evidence type="ECO:0000256" key="6">
    <source>
        <dbReference type="ARBA" id="ARBA00022763"/>
    </source>
</evidence>
<dbReference type="NCBIfam" id="TIGR00628">
    <property type="entry name" value="ung"/>
    <property type="match status" value="1"/>
</dbReference>
<comment type="similarity">
    <text evidence="3 9 11">Belongs to the uracil-DNA glycosylase (UDG) superfamily. UNG family.</text>
</comment>
<dbReference type="InterPro" id="IPR036895">
    <property type="entry name" value="Uracil-DNA_glycosylase-like_sf"/>
</dbReference>
<dbReference type="EC" id="3.2.2.27" evidence="4 9"/>
<dbReference type="Pfam" id="PF03167">
    <property type="entry name" value="UDG"/>
    <property type="match status" value="1"/>
</dbReference>
<dbReference type="InterPro" id="IPR018085">
    <property type="entry name" value="Ura-DNA_Glyclase_AS"/>
</dbReference>
<evidence type="ECO:0000256" key="5">
    <source>
        <dbReference type="ARBA" id="ARBA00018429"/>
    </source>
</evidence>
<keyword evidence="8 9" id="KW-0234">DNA repair</keyword>
<evidence type="ECO:0000256" key="2">
    <source>
        <dbReference type="ARBA" id="ARBA00002631"/>
    </source>
</evidence>
<evidence type="ECO:0000256" key="1">
    <source>
        <dbReference type="ARBA" id="ARBA00001400"/>
    </source>
</evidence>
<evidence type="ECO:0000313" key="13">
    <source>
        <dbReference type="EMBL" id="UYW02042.1"/>
    </source>
</evidence>
<dbReference type="InterPro" id="IPR002043">
    <property type="entry name" value="UDG_fam1"/>
</dbReference>
<evidence type="ECO:0000256" key="8">
    <source>
        <dbReference type="ARBA" id="ARBA00023204"/>
    </source>
</evidence>
<dbReference type="GO" id="GO:0004844">
    <property type="term" value="F:uracil DNA N-glycosylase activity"/>
    <property type="evidence" value="ECO:0007669"/>
    <property type="project" value="UniProtKB-EC"/>
</dbReference>
<dbReference type="Proteomes" id="UP001163328">
    <property type="component" value="Chromosome"/>
</dbReference>
<dbReference type="NCBIfam" id="NF003592">
    <property type="entry name" value="PRK05254.1-5"/>
    <property type="match status" value="1"/>
</dbReference>
<dbReference type="NCBIfam" id="NF003589">
    <property type="entry name" value="PRK05254.1-2"/>
    <property type="match status" value="1"/>
</dbReference>
<dbReference type="PANTHER" id="PTHR11264">
    <property type="entry name" value="URACIL-DNA GLYCOSYLASE"/>
    <property type="match status" value="1"/>
</dbReference>
<comment type="catalytic activity">
    <reaction evidence="1 9 11">
        <text>Hydrolyzes single-stranded DNA or mismatched double-stranded DNA and polynucleotides, releasing free uracil.</text>
        <dbReference type="EC" id="3.2.2.27"/>
    </reaction>
</comment>
<protein>
    <recommendedName>
        <fullName evidence="5 9">Uracil-DNA glycosylase</fullName>
        <shortName evidence="9">UDG</shortName>
        <ecNumber evidence="4 9">3.2.2.27</ecNumber>
    </recommendedName>
</protein>
<dbReference type="CDD" id="cd10027">
    <property type="entry name" value="UDG-F1-like"/>
    <property type="match status" value="1"/>
</dbReference>
<accession>A0ABY6M1B8</accession>
<evidence type="ECO:0000256" key="7">
    <source>
        <dbReference type="ARBA" id="ARBA00022801"/>
    </source>
</evidence>
<feature type="active site" description="Proton acceptor" evidence="9 10">
    <location>
        <position position="61"/>
    </location>
</feature>
<dbReference type="SMART" id="SM00986">
    <property type="entry name" value="UDG"/>
    <property type="match status" value="1"/>
</dbReference>
<evidence type="ECO:0000256" key="3">
    <source>
        <dbReference type="ARBA" id="ARBA00008184"/>
    </source>
</evidence>
<dbReference type="SMART" id="SM00987">
    <property type="entry name" value="UreE_C"/>
    <property type="match status" value="1"/>
</dbReference>
<keyword evidence="7 9" id="KW-0378">Hydrolase</keyword>
<dbReference type="PROSITE" id="PS00130">
    <property type="entry name" value="U_DNA_GLYCOSYLASE"/>
    <property type="match status" value="1"/>
</dbReference>
<reference evidence="13" key="1">
    <citation type="submission" date="2021-08" db="EMBL/GenBank/DDBJ databases">
        <title>Flavobacterium sp. strain CC-SYL302.</title>
        <authorList>
            <person name="Lin S.-Y."/>
            <person name="Lee T.-H."/>
            <person name="Young C.-C."/>
        </authorList>
    </citation>
    <scope>NUCLEOTIDE SEQUENCE</scope>
    <source>
        <strain evidence="13">CC-SYL302</strain>
    </source>
</reference>
<keyword evidence="14" id="KW-1185">Reference proteome</keyword>
<evidence type="ECO:0000259" key="12">
    <source>
        <dbReference type="SMART" id="SM00986"/>
    </source>
</evidence>
<dbReference type="PANTHER" id="PTHR11264:SF0">
    <property type="entry name" value="URACIL-DNA GLYCOSYLASE"/>
    <property type="match status" value="1"/>
</dbReference>
<name>A0ABY6M1B8_9FLAO</name>
<dbReference type="HAMAP" id="MF_00148">
    <property type="entry name" value="UDG"/>
    <property type="match status" value="1"/>
</dbReference>
<evidence type="ECO:0000256" key="9">
    <source>
        <dbReference type="HAMAP-Rule" id="MF_00148"/>
    </source>
</evidence>
<evidence type="ECO:0000256" key="11">
    <source>
        <dbReference type="RuleBase" id="RU003780"/>
    </source>
</evidence>
<feature type="domain" description="Uracil-DNA glycosylase-like" evidence="12">
    <location>
        <begin position="46"/>
        <end position="207"/>
    </location>
</feature>
<evidence type="ECO:0000256" key="10">
    <source>
        <dbReference type="PROSITE-ProRule" id="PRU10072"/>
    </source>
</evidence>
<gene>
    <name evidence="9 13" type="primary">ung</name>
    <name evidence="13" type="ORF">K5I29_03790</name>
</gene>
<evidence type="ECO:0000313" key="14">
    <source>
        <dbReference type="Proteomes" id="UP001163328"/>
    </source>
</evidence>
<keyword evidence="6 9" id="KW-0227">DNA damage</keyword>
<keyword evidence="13" id="KW-0326">Glycosidase</keyword>
<organism evidence="13 14">
    <name type="scientific">Flavobacterium agricola</name>
    <dbReference type="NCBI Taxonomy" id="2870839"/>
    <lineage>
        <taxon>Bacteria</taxon>
        <taxon>Pseudomonadati</taxon>
        <taxon>Bacteroidota</taxon>
        <taxon>Flavobacteriia</taxon>
        <taxon>Flavobacteriales</taxon>
        <taxon>Flavobacteriaceae</taxon>
        <taxon>Flavobacterium</taxon>
    </lineage>
</organism>